<dbReference type="EMBL" id="CP036274">
    <property type="protein sequence ID" value="QDU25806.1"/>
    <property type="molecule type" value="Genomic_DNA"/>
</dbReference>
<proteinExistence type="predicted"/>
<sequence>MSKGKSNNHGGTPKPYVLPKDALQRVNLGQAFAEHDPVLTRPGVFVQTPALIAATDLSRAKSFFIGRRGTGKTAITIFLGAKKDNVVSLHPEIFATLANTLSTDEVRDTKQQAFHALVACFQRAMLDEVLSEWVRRNLTDYKAFPDKLRSERNFIEEFDFDSRLLHFVEQGQEAVRKHDDRGWIKLRNRSKEVLHMMATMRESLGPKSDLLLLIDKIDDTWNGSELAVVLLKALMHACVDMASKCNFVHPILFCRENLFQRVRQIDTEFTRLETAVVSLDWTEELLVEMVERRLKVAVNTAPPTGQAWDAFFEQIDGVSSSRYVLNYCQHRPRDILVFCNEAVQEAQSHRRSKVTKADLEVARRKFSLNRLKEVGDEYSENYPQLALVLGRFHGLGNSFTIPALTEFIQKILVEPEIQKHCGEWVNAHSQPFRFATLLYNIGFAGISNKGVVTYRTYEASPDAPSIDGGANVIIHPCYVPALDLREAVVTSLKDTSLQFEGLVLELPEGYELQGYTDKLQAMLKQLANIQHGKPGASEYEDFVGEVLRLCFFLWLNNVQGKSRDINGITIKDWIVANVAHEGFFQMMKTHPNYQATQVIWECKNYTDLGADDFHQAQYYMGGACGNFCIVCFRGDPKESHYYHHIKKIHDQRKGMVLLLGDKDLEVFLRQAIRGRSKDLHIQARFDDTVRLIG</sequence>
<gene>
    <name evidence="1" type="ORF">ETAA8_08780</name>
</gene>
<dbReference type="AlphaFoldDB" id="A0A517Y6G3"/>
<accession>A0A517Y6G3</accession>
<keyword evidence="2" id="KW-1185">Reference proteome</keyword>
<dbReference type="OrthoDB" id="9179688at2"/>
<organism evidence="1 2">
    <name type="scientific">Anatilimnocola aggregata</name>
    <dbReference type="NCBI Taxonomy" id="2528021"/>
    <lineage>
        <taxon>Bacteria</taxon>
        <taxon>Pseudomonadati</taxon>
        <taxon>Planctomycetota</taxon>
        <taxon>Planctomycetia</taxon>
        <taxon>Pirellulales</taxon>
        <taxon>Pirellulaceae</taxon>
        <taxon>Anatilimnocola</taxon>
    </lineage>
</organism>
<dbReference type="KEGG" id="aagg:ETAA8_08780"/>
<reference evidence="1 2" key="1">
    <citation type="submission" date="2019-02" db="EMBL/GenBank/DDBJ databases">
        <title>Deep-cultivation of Planctomycetes and their phenomic and genomic characterization uncovers novel biology.</title>
        <authorList>
            <person name="Wiegand S."/>
            <person name="Jogler M."/>
            <person name="Boedeker C."/>
            <person name="Pinto D."/>
            <person name="Vollmers J."/>
            <person name="Rivas-Marin E."/>
            <person name="Kohn T."/>
            <person name="Peeters S.H."/>
            <person name="Heuer A."/>
            <person name="Rast P."/>
            <person name="Oberbeckmann S."/>
            <person name="Bunk B."/>
            <person name="Jeske O."/>
            <person name="Meyerdierks A."/>
            <person name="Storesund J.E."/>
            <person name="Kallscheuer N."/>
            <person name="Luecker S."/>
            <person name="Lage O.M."/>
            <person name="Pohl T."/>
            <person name="Merkel B.J."/>
            <person name="Hornburger P."/>
            <person name="Mueller R.-W."/>
            <person name="Bruemmer F."/>
            <person name="Labrenz M."/>
            <person name="Spormann A.M."/>
            <person name="Op den Camp H."/>
            <person name="Overmann J."/>
            <person name="Amann R."/>
            <person name="Jetten M.S.M."/>
            <person name="Mascher T."/>
            <person name="Medema M.H."/>
            <person name="Devos D.P."/>
            <person name="Kaster A.-K."/>
            <person name="Ovreas L."/>
            <person name="Rohde M."/>
            <person name="Galperin M.Y."/>
            <person name="Jogler C."/>
        </authorList>
    </citation>
    <scope>NUCLEOTIDE SEQUENCE [LARGE SCALE GENOMIC DNA]</scope>
    <source>
        <strain evidence="1 2">ETA_A8</strain>
    </source>
</reference>
<evidence type="ECO:0000313" key="2">
    <source>
        <dbReference type="Proteomes" id="UP000315017"/>
    </source>
</evidence>
<dbReference type="NCBIfam" id="NF047389">
    <property type="entry name" value="ATPase_Sll1717"/>
    <property type="match status" value="1"/>
</dbReference>
<dbReference type="RefSeq" id="WP_145085362.1">
    <property type="nucleotide sequence ID" value="NZ_CP036274.1"/>
</dbReference>
<protein>
    <submittedName>
        <fullName evidence="1">Uncharacterized protein</fullName>
    </submittedName>
</protein>
<name>A0A517Y6G3_9BACT</name>
<dbReference type="InterPro" id="IPR059206">
    <property type="entry name" value="Sll1717-like"/>
</dbReference>
<evidence type="ECO:0000313" key="1">
    <source>
        <dbReference type="EMBL" id="QDU25806.1"/>
    </source>
</evidence>
<dbReference type="Proteomes" id="UP000315017">
    <property type="component" value="Chromosome"/>
</dbReference>